<evidence type="ECO:0000256" key="4">
    <source>
        <dbReference type="ARBA" id="ARBA00022989"/>
    </source>
</evidence>
<feature type="transmembrane region" description="Helical" evidence="6">
    <location>
        <begin position="124"/>
        <end position="147"/>
    </location>
</feature>
<accession>A0A1I2QE06</accession>
<proteinExistence type="inferred from homology"/>
<evidence type="ECO:0000256" key="6">
    <source>
        <dbReference type="RuleBase" id="RU004379"/>
    </source>
</evidence>
<name>A0A1I2QE06_9BACL</name>
<evidence type="ECO:0000256" key="5">
    <source>
        <dbReference type="ARBA" id="ARBA00023136"/>
    </source>
</evidence>
<keyword evidence="8" id="KW-1185">Reference proteome</keyword>
<feature type="transmembrane region" description="Helical" evidence="6">
    <location>
        <begin position="96"/>
        <end position="117"/>
    </location>
</feature>
<evidence type="ECO:0008006" key="9">
    <source>
        <dbReference type="Google" id="ProtNLM"/>
    </source>
</evidence>
<organism evidence="7 8">
    <name type="scientific">Sporolactobacillus nakayamae</name>
    <dbReference type="NCBI Taxonomy" id="269670"/>
    <lineage>
        <taxon>Bacteria</taxon>
        <taxon>Bacillati</taxon>
        <taxon>Bacillota</taxon>
        <taxon>Bacilli</taxon>
        <taxon>Bacillales</taxon>
        <taxon>Sporolactobacillaceae</taxon>
        <taxon>Sporolactobacillus</taxon>
    </lineage>
</organism>
<keyword evidence="5 6" id="KW-0472">Membrane</keyword>
<dbReference type="Proteomes" id="UP000198752">
    <property type="component" value="Unassembled WGS sequence"/>
</dbReference>
<dbReference type="STRING" id="269670.SAMN02982927_01130"/>
<feature type="transmembrane region" description="Helical" evidence="6">
    <location>
        <begin position="40"/>
        <end position="59"/>
    </location>
</feature>
<dbReference type="EMBL" id="FOOY01000007">
    <property type="protein sequence ID" value="SFG25599.1"/>
    <property type="molecule type" value="Genomic_DNA"/>
</dbReference>
<keyword evidence="3 6" id="KW-0812">Transmembrane</keyword>
<comment type="subcellular location">
    <subcellularLocation>
        <location evidence="1">Membrane</location>
        <topology evidence="1">Multi-pass membrane protein</topology>
    </subcellularLocation>
</comment>
<dbReference type="Pfam" id="PF01027">
    <property type="entry name" value="Bax1-I"/>
    <property type="match status" value="1"/>
</dbReference>
<protein>
    <recommendedName>
        <fullName evidence="9">Modulator of FtsH protease</fullName>
    </recommendedName>
</protein>
<comment type="similarity">
    <text evidence="2 6">Belongs to the BI1 family.</text>
</comment>
<dbReference type="PANTHER" id="PTHR23291">
    <property type="entry name" value="BAX INHIBITOR-RELATED"/>
    <property type="match status" value="1"/>
</dbReference>
<evidence type="ECO:0000313" key="8">
    <source>
        <dbReference type="Proteomes" id="UP000198752"/>
    </source>
</evidence>
<reference evidence="8" key="1">
    <citation type="submission" date="2016-10" db="EMBL/GenBank/DDBJ databases">
        <authorList>
            <person name="Varghese N."/>
            <person name="Submissions S."/>
        </authorList>
    </citation>
    <scope>NUCLEOTIDE SEQUENCE [LARGE SCALE GENOMIC DNA]</scope>
    <source>
        <strain evidence="8">ATCC 700379</strain>
    </source>
</reference>
<feature type="transmembrane region" description="Helical" evidence="6">
    <location>
        <begin position="16"/>
        <end position="34"/>
    </location>
</feature>
<feature type="transmembrane region" description="Helical" evidence="6">
    <location>
        <begin position="185"/>
        <end position="207"/>
    </location>
</feature>
<sequence>MVEFASHAVRKPYSKLFAAFFSGLLVTTIGLYFGQYVSDALRLPLWILEIGMIFMMMFVRKRKAVGYLLMYGFMFISGITLYTAIGYYVSLLGASLVMQAFAVTTVSFGAIAVYAMVSKRDFSFLGGFLFVGLIALIVVSLFSAFFPVSSMTAQIYSGLGILIFVGYTLFDFSRLTVHGFSDEDIPMIVVSIYLDFINLFLYILQFIGIGSKN</sequence>
<gene>
    <name evidence="7" type="ORF">SAMN02982927_01130</name>
</gene>
<evidence type="ECO:0000256" key="2">
    <source>
        <dbReference type="ARBA" id="ARBA00010350"/>
    </source>
</evidence>
<dbReference type="InterPro" id="IPR006214">
    <property type="entry name" value="Bax_inhibitor_1-related"/>
</dbReference>
<feature type="transmembrane region" description="Helical" evidence="6">
    <location>
        <begin position="153"/>
        <end position="173"/>
    </location>
</feature>
<feature type="transmembrane region" description="Helical" evidence="6">
    <location>
        <begin position="66"/>
        <end position="90"/>
    </location>
</feature>
<evidence type="ECO:0000256" key="1">
    <source>
        <dbReference type="ARBA" id="ARBA00004141"/>
    </source>
</evidence>
<dbReference type="AlphaFoldDB" id="A0A1I2QE06"/>
<dbReference type="GO" id="GO:0005886">
    <property type="term" value="C:plasma membrane"/>
    <property type="evidence" value="ECO:0007669"/>
    <property type="project" value="TreeGrafter"/>
</dbReference>
<keyword evidence="4 6" id="KW-1133">Transmembrane helix</keyword>
<dbReference type="PANTHER" id="PTHR23291:SF50">
    <property type="entry name" value="PROTEIN LIFEGUARD 4"/>
    <property type="match status" value="1"/>
</dbReference>
<dbReference type="CDD" id="cd10432">
    <property type="entry name" value="BI-1-like_bacterial"/>
    <property type="match status" value="1"/>
</dbReference>
<dbReference type="RefSeq" id="WP_093670950.1">
    <property type="nucleotide sequence ID" value="NZ_FOOY01000007.1"/>
</dbReference>
<evidence type="ECO:0000256" key="3">
    <source>
        <dbReference type="ARBA" id="ARBA00022692"/>
    </source>
</evidence>
<evidence type="ECO:0000313" key="7">
    <source>
        <dbReference type="EMBL" id="SFG25599.1"/>
    </source>
</evidence>
<dbReference type="OrthoDB" id="9793828at2"/>